<dbReference type="Proteomes" id="UP000655443">
    <property type="component" value="Unassembled WGS sequence"/>
</dbReference>
<dbReference type="AlphaFoldDB" id="A0A919D650"/>
<gene>
    <name evidence="1" type="ORF">GCM10010339_70640</name>
</gene>
<comment type="caution">
    <text evidence="1">The sequence shown here is derived from an EMBL/GenBank/DDBJ whole genome shotgun (WGS) entry which is preliminary data.</text>
</comment>
<keyword evidence="2" id="KW-1185">Reference proteome</keyword>
<evidence type="ECO:0000313" key="1">
    <source>
        <dbReference type="EMBL" id="GHE11353.1"/>
    </source>
</evidence>
<accession>A0A919D650</accession>
<dbReference type="EMBL" id="BMVG01000028">
    <property type="protein sequence ID" value="GHE11353.1"/>
    <property type="molecule type" value="Genomic_DNA"/>
</dbReference>
<sequence>MEIVCVGGKPLRQQLHHARKQVWDRVLRYAVVEEERADGEGHGHASTTCRLALGGAAYHFSERLAVHLAVDVPDV</sequence>
<reference evidence="1" key="2">
    <citation type="submission" date="2020-09" db="EMBL/GenBank/DDBJ databases">
        <authorList>
            <person name="Sun Q."/>
            <person name="Ohkuma M."/>
        </authorList>
    </citation>
    <scope>NUCLEOTIDE SEQUENCE</scope>
    <source>
        <strain evidence="1">JCM 4714</strain>
    </source>
</reference>
<name>A0A919D650_9ACTN</name>
<evidence type="ECO:0000313" key="2">
    <source>
        <dbReference type="Proteomes" id="UP000655443"/>
    </source>
</evidence>
<reference evidence="1" key="1">
    <citation type="journal article" date="2014" name="Int. J. Syst. Evol. Microbiol.">
        <title>Complete genome sequence of Corynebacterium casei LMG S-19264T (=DSM 44701T), isolated from a smear-ripened cheese.</title>
        <authorList>
            <consortium name="US DOE Joint Genome Institute (JGI-PGF)"/>
            <person name="Walter F."/>
            <person name="Albersmeier A."/>
            <person name="Kalinowski J."/>
            <person name="Ruckert C."/>
        </authorList>
    </citation>
    <scope>NUCLEOTIDE SEQUENCE</scope>
    <source>
        <strain evidence="1">JCM 4714</strain>
    </source>
</reference>
<proteinExistence type="predicted"/>
<protein>
    <submittedName>
        <fullName evidence="1">Uncharacterized protein</fullName>
    </submittedName>
</protein>
<organism evidence="1 2">
    <name type="scientific">Streptomyces alanosinicus</name>
    <dbReference type="NCBI Taxonomy" id="68171"/>
    <lineage>
        <taxon>Bacteria</taxon>
        <taxon>Bacillati</taxon>
        <taxon>Actinomycetota</taxon>
        <taxon>Actinomycetes</taxon>
        <taxon>Kitasatosporales</taxon>
        <taxon>Streptomycetaceae</taxon>
        <taxon>Streptomyces</taxon>
    </lineage>
</organism>